<evidence type="ECO:0000313" key="1">
    <source>
        <dbReference type="EMBL" id="KAK3703303.1"/>
    </source>
</evidence>
<protein>
    <submittedName>
        <fullName evidence="1">Uncharacterized protein</fullName>
    </submittedName>
</protein>
<evidence type="ECO:0000313" key="2">
    <source>
        <dbReference type="Proteomes" id="UP001281147"/>
    </source>
</evidence>
<comment type="caution">
    <text evidence="1">The sequence shown here is derived from an EMBL/GenBank/DDBJ whole genome shotgun (WGS) entry which is preliminary data.</text>
</comment>
<keyword evidence="2" id="KW-1185">Reference proteome</keyword>
<dbReference type="EMBL" id="JAUTXU010000153">
    <property type="protein sequence ID" value="KAK3703303.1"/>
    <property type="molecule type" value="Genomic_DNA"/>
</dbReference>
<sequence>MAIREKAKNLFKSKRSRGNSLAQTDTSSSDRERYPSNVYKPGEPMPRPKYRAPPKKEHTEKLEAFDFAEAWRKKSFQSNYSPMGTRAPSRRASWFSVGRKSVSGRSEGGRTNSVGSGEMEKGGVRHREGTGGTAVAARLQTEPEAEGDDDVTNVGISRVHSYEKPALSRPRTADDPNASGVPNELYTTSTITAHDHQPFTAQDLELAMSRTRTLQVPLQS</sequence>
<accession>A0ACC3MUH4</accession>
<organism evidence="1 2">
    <name type="scientific">Vermiconidia calcicola</name>
    <dbReference type="NCBI Taxonomy" id="1690605"/>
    <lineage>
        <taxon>Eukaryota</taxon>
        <taxon>Fungi</taxon>
        <taxon>Dikarya</taxon>
        <taxon>Ascomycota</taxon>
        <taxon>Pezizomycotina</taxon>
        <taxon>Dothideomycetes</taxon>
        <taxon>Dothideomycetidae</taxon>
        <taxon>Mycosphaerellales</taxon>
        <taxon>Extremaceae</taxon>
        <taxon>Vermiconidia</taxon>
    </lineage>
</organism>
<gene>
    <name evidence="1" type="ORF">LTR37_014515</name>
</gene>
<name>A0ACC3MUH4_9PEZI</name>
<reference evidence="1" key="1">
    <citation type="submission" date="2023-07" db="EMBL/GenBank/DDBJ databases">
        <title>Black Yeasts Isolated from many extreme environments.</title>
        <authorList>
            <person name="Coleine C."/>
            <person name="Stajich J.E."/>
            <person name="Selbmann L."/>
        </authorList>
    </citation>
    <scope>NUCLEOTIDE SEQUENCE</scope>
    <source>
        <strain evidence="1">CCFEE 5714</strain>
    </source>
</reference>
<dbReference type="Proteomes" id="UP001281147">
    <property type="component" value="Unassembled WGS sequence"/>
</dbReference>
<proteinExistence type="predicted"/>